<evidence type="ECO:0000313" key="1">
    <source>
        <dbReference type="EMBL" id="AIR90764.1"/>
    </source>
</evidence>
<dbReference type="AlphaFoldDB" id="A0A089WU79"/>
<reference evidence="1 2" key="1">
    <citation type="submission" date="2014-09" db="EMBL/GenBank/DDBJ databases">
        <authorList>
            <person name="Chan K.-G."/>
        </authorList>
    </citation>
    <scope>NUCLEOTIDE SEQUENCE [LARGE SCALE GENOMIC DNA]</scope>
    <source>
        <strain evidence="1 2">ND07</strain>
    </source>
</reference>
<name>A0A089WU79_9PSED</name>
<gene>
    <name evidence="1" type="ORF">LK03_16480</name>
</gene>
<keyword evidence="2" id="KW-1185">Reference proteome</keyword>
<dbReference type="RefSeq" id="WP_038413396.1">
    <property type="nucleotide sequence ID" value="NZ_CP009455.1"/>
</dbReference>
<dbReference type="EMBL" id="CP009455">
    <property type="protein sequence ID" value="AIR90764.1"/>
    <property type="molecule type" value="Genomic_DNA"/>
</dbReference>
<evidence type="ECO:0000313" key="2">
    <source>
        <dbReference type="Proteomes" id="UP000029493"/>
    </source>
</evidence>
<protein>
    <submittedName>
        <fullName evidence="1">Uncharacterized protein</fullName>
    </submittedName>
</protein>
<dbReference type="Proteomes" id="UP000029493">
    <property type="component" value="Chromosome"/>
</dbReference>
<organism evidence="1 2">
    <name type="scientific">Pseudomonas cremoricolorata</name>
    <dbReference type="NCBI Taxonomy" id="157783"/>
    <lineage>
        <taxon>Bacteria</taxon>
        <taxon>Pseudomonadati</taxon>
        <taxon>Pseudomonadota</taxon>
        <taxon>Gammaproteobacteria</taxon>
        <taxon>Pseudomonadales</taxon>
        <taxon>Pseudomonadaceae</taxon>
        <taxon>Pseudomonas</taxon>
    </lineage>
</organism>
<dbReference type="KEGG" id="psw:LK03_16480"/>
<sequence length="220" mass="24805">MAGFRVCRPDGSVAIDADYFNLALRAKGSLSLASGGEQSLWWGTLSVQGDQAIIAYRAEHPVAVNRGVRKEGRFEYLFQGIHSSGPIAVDWWLFDLPQYAQHFATAGKMLIRRPSDQQLVFDSRNKYLKVMDFVQEAAPEKAPRRTLYANLPAVIMVNRAWEIKANQVVQSTLSSMLWVNGGEVFSQHRVTSSRRAGPYDWQKYIYGGNACHMVIDVENY</sequence>
<proteinExistence type="predicted"/>
<dbReference type="OrthoDB" id="6901941at2"/>
<accession>A0A089WU79</accession>
<dbReference type="STRING" id="157783.LK03_16480"/>